<keyword evidence="2" id="KW-1185">Reference proteome</keyword>
<dbReference type="Proteomes" id="UP000019364">
    <property type="component" value="Unassembled WGS sequence"/>
</dbReference>
<evidence type="ECO:0000313" key="1">
    <source>
        <dbReference type="EMBL" id="GAF08054.1"/>
    </source>
</evidence>
<sequence>MIYSHKDNGQWSLSSADVQHAIQEEYRSILWCQRLGQLAPPDHRPDYNRIVEEDRRGRLADLTRLYYNLTGCYPVFNKVELPGDYLSGLRTALDHALCSAGNYNRLLFVSVDQLMQKVMFCGMTSEMRWATRLQFLYTNFVCENGSMSKNKSMIGIIKKKAST</sequence>
<accession>W7Z0C0</accession>
<evidence type="ECO:0000313" key="2">
    <source>
        <dbReference type="Proteomes" id="UP000019364"/>
    </source>
</evidence>
<dbReference type="AlphaFoldDB" id="W7Z0C0"/>
<gene>
    <name evidence="1" type="ORF">JCM16418_2091</name>
</gene>
<dbReference type="EMBL" id="BAVZ01000005">
    <property type="protein sequence ID" value="GAF08054.1"/>
    <property type="molecule type" value="Genomic_DNA"/>
</dbReference>
<reference evidence="1 2" key="1">
    <citation type="journal article" date="2014" name="Genome Announc.">
        <title>Draft Genome Sequence of Paenibacillus pini JCM 16418T, Isolated from the Rhizosphere of Pine Tree.</title>
        <authorList>
            <person name="Yuki M."/>
            <person name="Oshima K."/>
            <person name="Suda W."/>
            <person name="Oshida Y."/>
            <person name="Kitamura K."/>
            <person name="Iida Y."/>
            <person name="Hattori M."/>
            <person name="Ohkuma M."/>
        </authorList>
    </citation>
    <scope>NUCLEOTIDE SEQUENCE [LARGE SCALE GENOMIC DNA]</scope>
    <source>
        <strain evidence="1 2">JCM 16418</strain>
    </source>
</reference>
<dbReference type="STRING" id="1236976.JCM16418_2091"/>
<organism evidence="1 2">
    <name type="scientific">Paenibacillus pini JCM 16418</name>
    <dbReference type="NCBI Taxonomy" id="1236976"/>
    <lineage>
        <taxon>Bacteria</taxon>
        <taxon>Bacillati</taxon>
        <taxon>Bacillota</taxon>
        <taxon>Bacilli</taxon>
        <taxon>Bacillales</taxon>
        <taxon>Paenibacillaceae</taxon>
        <taxon>Paenibacillus</taxon>
    </lineage>
</organism>
<protein>
    <submittedName>
        <fullName evidence="1">Uncharacterized protein</fullName>
    </submittedName>
</protein>
<dbReference type="eggNOG" id="COG1633">
    <property type="taxonomic scope" value="Bacteria"/>
</dbReference>
<name>W7Z0C0_9BACL</name>
<proteinExistence type="predicted"/>
<comment type="caution">
    <text evidence="1">The sequence shown here is derived from an EMBL/GenBank/DDBJ whole genome shotgun (WGS) entry which is preliminary data.</text>
</comment>